<evidence type="ECO:0000256" key="1">
    <source>
        <dbReference type="ARBA" id="ARBA00022723"/>
    </source>
</evidence>
<dbReference type="PANTHER" id="PTHR30004">
    <property type="entry name" value="4-HYDROXYTHREONINE-4-PHOSPHATE DEHYDROGENASE"/>
    <property type="match status" value="1"/>
</dbReference>
<dbReference type="Pfam" id="PF04166">
    <property type="entry name" value="PdxA"/>
    <property type="match status" value="1"/>
</dbReference>
<dbReference type="Gene3D" id="3.40.718.10">
    <property type="entry name" value="Isopropylmalate Dehydrogenase"/>
    <property type="match status" value="1"/>
</dbReference>
<gene>
    <name evidence="4" type="ORF">PSQ19_05210</name>
</gene>
<dbReference type="SUPFAM" id="SSF53659">
    <property type="entry name" value="Isocitrate/Isopropylmalate dehydrogenase-like"/>
    <property type="match status" value="1"/>
</dbReference>
<proteinExistence type="predicted"/>
<evidence type="ECO:0000313" key="5">
    <source>
        <dbReference type="Proteomes" id="UP001220530"/>
    </source>
</evidence>
<dbReference type="EMBL" id="CP118246">
    <property type="protein sequence ID" value="WDR03498.1"/>
    <property type="molecule type" value="Genomic_DNA"/>
</dbReference>
<dbReference type="RefSeq" id="WP_282219892.1">
    <property type="nucleotide sequence ID" value="NZ_CP118246.1"/>
</dbReference>
<organism evidence="4 5">
    <name type="scientific">Devosia algicola</name>
    <dbReference type="NCBI Taxonomy" id="3026418"/>
    <lineage>
        <taxon>Bacteria</taxon>
        <taxon>Pseudomonadati</taxon>
        <taxon>Pseudomonadota</taxon>
        <taxon>Alphaproteobacteria</taxon>
        <taxon>Hyphomicrobiales</taxon>
        <taxon>Devosiaceae</taxon>
        <taxon>Devosia</taxon>
    </lineage>
</organism>
<sequence length="324" mass="34099">MAKKPIVLTLGDRYGVGPELAARLILEGAKIANLVIVGDRRVFDDARERHAPGLEVIPIATLCEAKTGAPQFLDLSFDAPVGPLGRVETVAGKESLRTLDWIADAVKNQTISGAVYGPLNKQAMRDAGHVNGDEFDYLSGRLGIGSNAGEINCLEDIWTSRVTSHIPLAQVATHITREAVEASVRLLHDMMVRAGIETPRLAVAGINPHAGEQGVFGTEEISIIGPAVAAMRATGLNVSGPYPADTIFPQARAGGLVGIVTMYHDQGQIALRLLGLGRSVTLLGGLAVPITTPGHGTAFDIVGQGKARMDGLRSALELCKRMAA</sequence>
<keyword evidence="2 4" id="KW-0560">Oxidoreductase</keyword>
<evidence type="ECO:0000256" key="3">
    <source>
        <dbReference type="ARBA" id="ARBA00023027"/>
    </source>
</evidence>
<reference evidence="4 5" key="1">
    <citation type="submission" date="2023-02" db="EMBL/GenBank/DDBJ databases">
        <title>Devosia algicola sp. nov., isolated from the phycosphere of marine algae.</title>
        <authorList>
            <person name="Kim J.M."/>
            <person name="Lee J.K."/>
            <person name="Choi B.J."/>
            <person name="Bayburt H."/>
            <person name="Jeon C.O."/>
        </authorList>
    </citation>
    <scope>NUCLEOTIDE SEQUENCE [LARGE SCALE GENOMIC DNA]</scope>
    <source>
        <strain evidence="4 5">G20-9</strain>
    </source>
</reference>
<dbReference type="GO" id="GO:0050570">
    <property type="term" value="F:4-hydroxythreonine-4-phosphate dehydrogenase activity"/>
    <property type="evidence" value="ECO:0007669"/>
    <property type="project" value="UniProtKB-EC"/>
</dbReference>
<dbReference type="InterPro" id="IPR005255">
    <property type="entry name" value="PdxA_fam"/>
</dbReference>
<protein>
    <submittedName>
        <fullName evidence="4">4-hydroxythreonine-4-phosphate dehydrogenase PdxA</fullName>
        <ecNumber evidence="4">1.1.1.262</ecNumber>
    </submittedName>
</protein>
<name>A0ABY7YQA4_9HYPH</name>
<dbReference type="Proteomes" id="UP001220530">
    <property type="component" value="Chromosome"/>
</dbReference>
<accession>A0ABY7YQA4</accession>
<keyword evidence="3" id="KW-0520">NAD</keyword>
<dbReference type="EC" id="1.1.1.262" evidence="4"/>
<evidence type="ECO:0000256" key="2">
    <source>
        <dbReference type="ARBA" id="ARBA00023002"/>
    </source>
</evidence>
<evidence type="ECO:0000313" key="4">
    <source>
        <dbReference type="EMBL" id="WDR03498.1"/>
    </source>
</evidence>
<keyword evidence="5" id="KW-1185">Reference proteome</keyword>
<keyword evidence="1" id="KW-0479">Metal-binding</keyword>
<dbReference type="PANTHER" id="PTHR30004:SF3">
    <property type="entry name" value="4-HYDROXYTHREONINE-4-PHOSPHATE DEHYDROGENASE 2-RELATED"/>
    <property type="match status" value="1"/>
</dbReference>